<evidence type="ECO:0000313" key="1">
    <source>
        <dbReference type="EMBL" id="SVD26556.1"/>
    </source>
</evidence>
<feature type="non-terminal residue" evidence="1">
    <location>
        <position position="1"/>
    </location>
</feature>
<organism evidence="1">
    <name type="scientific">marine metagenome</name>
    <dbReference type="NCBI Taxonomy" id="408172"/>
    <lineage>
        <taxon>unclassified sequences</taxon>
        <taxon>metagenomes</taxon>
        <taxon>ecological metagenomes</taxon>
    </lineage>
</organism>
<protein>
    <submittedName>
        <fullName evidence="1">Uncharacterized protein</fullName>
    </submittedName>
</protein>
<dbReference type="EMBL" id="UINC01139790">
    <property type="protein sequence ID" value="SVD26556.1"/>
    <property type="molecule type" value="Genomic_DNA"/>
</dbReference>
<gene>
    <name evidence="1" type="ORF">METZ01_LOCUS379410</name>
</gene>
<sequence length="157" mass="17646">ENYLLSIIMPPMFVEGDPEMVRGVLNEEALSGFLERLRKDLRTRLLRDEKEKPLRVVFPKESSGGAFAFDLFSRSPGGIRILDLHRIAEGAERYRWVLRGDELQRVNGILEEGGQARIEVPGGVPLVAGRNLVKIRALRNDGIRVSRTVVLISDGQK</sequence>
<name>A0A382TWY1_9ZZZZ</name>
<reference evidence="1" key="1">
    <citation type="submission" date="2018-05" db="EMBL/GenBank/DDBJ databases">
        <authorList>
            <person name="Lanie J.A."/>
            <person name="Ng W.-L."/>
            <person name="Kazmierczak K.M."/>
            <person name="Andrzejewski T.M."/>
            <person name="Davidsen T.M."/>
            <person name="Wayne K.J."/>
            <person name="Tettelin H."/>
            <person name="Glass J.I."/>
            <person name="Rusch D."/>
            <person name="Podicherti R."/>
            <person name="Tsui H.-C.T."/>
            <person name="Winkler M.E."/>
        </authorList>
    </citation>
    <scope>NUCLEOTIDE SEQUENCE</scope>
</reference>
<dbReference type="AlphaFoldDB" id="A0A382TWY1"/>
<accession>A0A382TWY1</accession>
<proteinExistence type="predicted"/>